<evidence type="ECO:0000313" key="11">
    <source>
        <dbReference type="Proteomes" id="UP000487268"/>
    </source>
</evidence>
<dbReference type="UniPathway" id="UPA00219"/>
<dbReference type="PANTHER" id="PTHR30582">
    <property type="entry name" value="L,D-TRANSPEPTIDASE"/>
    <property type="match status" value="1"/>
</dbReference>
<evidence type="ECO:0000256" key="8">
    <source>
        <dbReference type="SAM" id="SignalP"/>
    </source>
</evidence>
<dbReference type="Gene3D" id="2.40.440.10">
    <property type="entry name" value="L,D-transpeptidase catalytic domain-like"/>
    <property type="match status" value="1"/>
</dbReference>
<dbReference type="InterPro" id="IPR041280">
    <property type="entry name" value="Big_10"/>
</dbReference>
<keyword evidence="4 7" id="KW-0573">Peptidoglycan synthesis</keyword>
<dbReference type="Proteomes" id="UP000487268">
    <property type="component" value="Unassembled WGS sequence"/>
</dbReference>
<dbReference type="GO" id="GO:0071555">
    <property type="term" value="P:cell wall organization"/>
    <property type="evidence" value="ECO:0007669"/>
    <property type="project" value="UniProtKB-UniRule"/>
</dbReference>
<reference evidence="10 11" key="1">
    <citation type="submission" date="2019-10" db="EMBL/GenBank/DDBJ databases">
        <title>Actinomadura rubteroloni sp. nov. and Actinomadura macrotermitis sp. nov., isolated from the gut of fungus growing-termite Macrotermes natalensis.</title>
        <authorList>
            <person name="Benndorf R."/>
            <person name="Martin K."/>
            <person name="Kuefner M."/>
            <person name="De Beer W."/>
            <person name="Kaster A.-K."/>
            <person name="Vollmers J."/>
            <person name="Poulsen M."/>
            <person name="Beemelmanns C."/>
        </authorList>
    </citation>
    <scope>NUCLEOTIDE SEQUENCE [LARGE SCALE GENOMIC DNA]</scope>
    <source>
        <strain evidence="10 11">RB68</strain>
    </source>
</reference>
<keyword evidence="3 7" id="KW-0133">Cell shape</keyword>
<evidence type="ECO:0000313" key="10">
    <source>
        <dbReference type="EMBL" id="MQY04694.1"/>
    </source>
</evidence>
<evidence type="ECO:0000256" key="3">
    <source>
        <dbReference type="ARBA" id="ARBA00022960"/>
    </source>
</evidence>
<dbReference type="PANTHER" id="PTHR30582:SF2">
    <property type="entry name" value="L,D-TRANSPEPTIDASE YCIB-RELATED"/>
    <property type="match status" value="1"/>
</dbReference>
<evidence type="ECO:0000256" key="4">
    <source>
        <dbReference type="ARBA" id="ARBA00022984"/>
    </source>
</evidence>
<accession>A0A7K0BVI7</accession>
<evidence type="ECO:0000256" key="1">
    <source>
        <dbReference type="ARBA" id="ARBA00004752"/>
    </source>
</evidence>
<gene>
    <name evidence="10" type="primary">ldtB_2</name>
    <name evidence="10" type="ORF">ACRB68_27550</name>
</gene>
<evidence type="ECO:0000256" key="2">
    <source>
        <dbReference type="ARBA" id="ARBA00022679"/>
    </source>
</evidence>
<keyword evidence="5 10" id="KW-0012">Acyltransferase</keyword>
<keyword evidence="2 10" id="KW-0808">Transferase</keyword>
<dbReference type="CDD" id="cd16913">
    <property type="entry name" value="YkuD_like"/>
    <property type="match status" value="1"/>
</dbReference>
<dbReference type="Gene3D" id="2.60.40.3710">
    <property type="match status" value="1"/>
</dbReference>
<dbReference type="EMBL" id="WEGH01000002">
    <property type="protein sequence ID" value="MQY04694.1"/>
    <property type="molecule type" value="Genomic_DNA"/>
</dbReference>
<dbReference type="InterPro" id="IPR050979">
    <property type="entry name" value="LD-transpeptidase"/>
</dbReference>
<keyword evidence="11" id="KW-1185">Reference proteome</keyword>
<dbReference type="PROSITE" id="PS52029">
    <property type="entry name" value="LD_TPASE"/>
    <property type="match status" value="1"/>
</dbReference>
<dbReference type="GO" id="GO:0071972">
    <property type="term" value="F:peptidoglycan L,D-transpeptidase activity"/>
    <property type="evidence" value="ECO:0007669"/>
    <property type="project" value="TreeGrafter"/>
</dbReference>
<dbReference type="GO" id="GO:0008360">
    <property type="term" value="P:regulation of cell shape"/>
    <property type="evidence" value="ECO:0007669"/>
    <property type="project" value="UniProtKB-UniRule"/>
</dbReference>
<proteinExistence type="predicted"/>
<dbReference type="RefSeq" id="WP_328594167.1">
    <property type="nucleotide sequence ID" value="NZ_WEGH01000002.1"/>
</dbReference>
<dbReference type="EC" id="2.3.2.-" evidence="10"/>
<protein>
    <submittedName>
        <fullName evidence="10">L,D-transpeptidase 2</fullName>
        <ecNumber evidence="10">2.3.2.-</ecNumber>
    </submittedName>
</protein>
<dbReference type="InterPro" id="IPR038063">
    <property type="entry name" value="Transpep_catalytic_dom"/>
</dbReference>
<dbReference type="PROSITE" id="PS51257">
    <property type="entry name" value="PROKAR_LIPOPROTEIN"/>
    <property type="match status" value="1"/>
</dbReference>
<feature type="signal peptide" evidence="8">
    <location>
        <begin position="1"/>
        <end position="17"/>
    </location>
</feature>
<sequence length="412" mass="43875">MRRGTALIALMAVLASACSGGSDGKTTTSEGGHDGAPAVTISPANAAVDAAPDKGVTVTAAGGTLSQVSVKYKGADVPGTLSDDKRTWHSAWTLTPGGRYQVTATAASAKGKTTTATSAFRTGKNVAATKILNVIPATGDKVGTGMPILIQFSKAVPAKARPAVEKALEITSTHPTEGAWRWLSAGESFNGLPSVVFRPRKPWTPNQKVRVTAHYAGLRIGDSVYGDKDVTHDFTIGDSHVITVNAKTDKLVVRKNGKVVKTWGVSLGAGGDVQADGVDHLLTTSGVHLTMNKSRLERMRPPGKKKGDPGWYDEQVPWAYRISNSGEYIHQNMDDPSCLGNRNCSHGCVRSPESAAMWFYKWAYMGDMVTITGTARKLDWTNGFGYWQLPFERWTQGGALKQPVTTTARAAS</sequence>
<feature type="active site" description="Nucleophile" evidence="7">
    <location>
        <position position="348"/>
    </location>
</feature>
<dbReference type="SUPFAM" id="SSF141523">
    <property type="entry name" value="L,D-transpeptidase catalytic domain-like"/>
    <property type="match status" value="1"/>
</dbReference>
<dbReference type="Gene3D" id="2.60.40.3780">
    <property type="match status" value="1"/>
</dbReference>
<comment type="caution">
    <text evidence="10">The sequence shown here is derived from an EMBL/GenBank/DDBJ whole genome shotgun (WGS) entry which is preliminary data.</text>
</comment>
<evidence type="ECO:0000256" key="7">
    <source>
        <dbReference type="PROSITE-ProRule" id="PRU01373"/>
    </source>
</evidence>
<organism evidence="10 11">
    <name type="scientific">Actinomadura macrotermitis</name>
    <dbReference type="NCBI Taxonomy" id="2585200"/>
    <lineage>
        <taxon>Bacteria</taxon>
        <taxon>Bacillati</taxon>
        <taxon>Actinomycetota</taxon>
        <taxon>Actinomycetes</taxon>
        <taxon>Streptosporangiales</taxon>
        <taxon>Thermomonosporaceae</taxon>
        <taxon>Actinomadura</taxon>
    </lineage>
</organism>
<dbReference type="AlphaFoldDB" id="A0A7K0BVI7"/>
<name>A0A7K0BVI7_9ACTN</name>
<evidence type="ECO:0000259" key="9">
    <source>
        <dbReference type="PROSITE" id="PS52029"/>
    </source>
</evidence>
<dbReference type="Pfam" id="PF17964">
    <property type="entry name" value="Big_10"/>
    <property type="match status" value="1"/>
</dbReference>
<dbReference type="Pfam" id="PF03734">
    <property type="entry name" value="YkuD"/>
    <property type="match status" value="1"/>
</dbReference>
<dbReference type="GO" id="GO:0005576">
    <property type="term" value="C:extracellular region"/>
    <property type="evidence" value="ECO:0007669"/>
    <property type="project" value="TreeGrafter"/>
</dbReference>
<evidence type="ECO:0000256" key="6">
    <source>
        <dbReference type="ARBA" id="ARBA00023316"/>
    </source>
</evidence>
<evidence type="ECO:0000256" key="5">
    <source>
        <dbReference type="ARBA" id="ARBA00023315"/>
    </source>
</evidence>
<dbReference type="GO" id="GO:0018104">
    <property type="term" value="P:peptidoglycan-protein cross-linking"/>
    <property type="evidence" value="ECO:0007669"/>
    <property type="project" value="TreeGrafter"/>
</dbReference>
<dbReference type="InterPro" id="IPR005490">
    <property type="entry name" value="LD_TPept_cat_dom"/>
</dbReference>
<keyword evidence="8" id="KW-0732">Signal</keyword>
<dbReference type="GO" id="GO:0016746">
    <property type="term" value="F:acyltransferase activity"/>
    <property type="evidence" value="ECO:0007669"/>
    <property type="project" value="UniProtKB-KW"/>
</dbReference>
<feature type="chain" id="PRO_5039312201" evidence="8">
    <location>
        <begin position="18"/>
        <end position="412"/>
    </location>
</feature>
<feature type="active site" description="Proton donor/acceptor" evidence="7">
    <location>
        <position position="330"/>
    </location>
</feature>
<comment type="pathway">
    <text evidence="1 7">Cell wall biogenesis; peptidoglycan biosynthesis.</text>
</comment>
<feature type="domain" description="L,D-TPase catalytic" evidence="9">
    <location>
        <begin position="240"/>
        <end position="372"/>
    </location>
</feature>
<keyword evidence="6 7" id="KW-0961">Cell wall biogenesis/degradation</keyword>